<dbReference type="RefSeq" id="WP_102843044.1">
    <property type="nucleotide sequence ID" value="NZ_PDZR01000005.1"/>
</dbReference>
<comment type="caution">
    <text evidence="3">The sequence shown here is derived from an EMBL/GenBank/DDBJ whole genome shotgun (WGS) entry which is preliminary data.</text>
</comment>
<sequence>MARRALIVVDLQNDYFPDGKFPLVGIEAAAGNAARVLAAARAAGDLVIHIRHEFASAGAPFFEPGSAGAQIHESVLNELGETVIVKNHINSFRETGLKAALERAGVEEIVIVGAMSHMCVDAVTRAANDFGYKVTVVHDACATRDLEFNGVRIEAAKVHAAFMAALGFAYAATPSTDVYLAAAASEKTAA</sequence>
<dbReference type="PANTHER" id="PTHR43540">
    <property type="entry name" value="PEROXYUREIDOACRYLATE/UREIDOACRYLATE AMIDOHYDROLASE-RELATED"/>
    <property type="match status" value="1"/>
</dbReference>
<evidence type="ECO:0000259" key="2">
    <source>
        <dbReference type="Pfam" id="PF00857"/>
    </source>
</evidence>
<keyword evidence="1 3" id="KW-0378">Hydrolase</keyword>
<protein>
    <submittedName>
        <fullName evidence="3">Cysteine hydrolase</fullName>
    </submittedName>
</protein>
<dbReference type="AlphaFoldDB" id="A0A2J7TJ06"/>
<dbReference type="CDD" id="cd01014">
    <property type="entry name" value="nicotinamidase_related"/>
    <property type="match status" value="1"/>
</dbReference>
<name>A0A2J7TJ06_METSI</name>
<dbReference type="PANTHER" id="PTHR43540:SF1">
    <property type="entry name" value="ISOCHORISMATASE HYDROLASE"/>
    <property type="match status" value="1"/>
</dbReference>
<evidence type="ECO:0000313" key="4">
    <source>
        <dbReference type="Proteomes" id="UP000236286"/>
    </source>
</evidence>
<dbReference type="Proteomes" id="UP000236286">
    <property type="component" value="Unassembled WGS sequence"/>
</dbReference>
<organism evidence="3 4">
    <name type="scientific">Methylocella silvestris</name>
    <dbReference type="NCBI Taxonomy" id="199596"/>
    <lineage>
        <taxon>Bacteria</taxon>
        <taxon>Pseudomonadati</taxon>
        <taxon>Pseudomonadota</taxon>
        <taxon>Alphaproteobacteria</taxon>
        <taxon>Hyphomicrobiales</taxon>
        <taxon>Beijerinckiaceae</taxon>
        <taxon>Methylocella</taxon>
    </lineage>
</organism>
<dbReference type="InterPro" id="IPR036380">
    <property type="entry name" value="Isochorismatase-like_sf"/>
</dbReference>
<dbReference type="InterPro" id="IPR050272">
    <property type="entry name" value="Isochorismatase-like_hydrls"/>
</dbReference>
<gene>
    <name evidence="3" type="ORF">CR492_07130</name>
</gene>
<dbReference type="OrthoDB" id="9807387at2"/>
<dbReference type="GO" id="GO:0016787">
    <property type="term" value="F:hydrolase activity"/>
    <property type="evidence" value="ECO:0007669"/>
    <property type="project" value="UniProtKB-KW"/>
</dbReference>
<dbReference type="SUPFAM" id="SSF52499">
    <property type="entry name" value="Isochorismatase-like hydrolases"/>
    <property type="match status" value="1"/>
</dbReference>
<dbReference type="Pfam" id="PF00857">
    <property type="entry name" value="Isochorismatase"/>
    <property type="match status" value="1"/>
</dbReference>
<evidence type="ECO:0000256" key="1">
    <source>
        <dbReference type="ARBA" id="ARBA00022801"/>
    </source>
</evidence>
<dbReference type="InterPro" id="IPR000868">
    <property type="entry name" value="Isochorismatase-like_dom"/>
</dbReference>
<dbReference type="EMBL" id="PDZR01000005">
    <property type="protein sequence ID" value="PNG26750.1"/>
    <property type="molecule type" value="Genomic_DNA"/>
</dbReference>
<proteinExistence type="predicted"/>
<reference evidence="3 4" key="1">
    <citation type="submission" date="2017-10" db="EMBL/GenBank/DDBJ databases">
        <title>Genome announcement of Methylocella silvestris TVC from permafrost.</title>
        <authorList>
            <person name="Wang J."/>
            <person name="Geng K."/>
            <person name="Ul-Haque F."/>
            <person name="Crombie A.T."/>
            <person name="Street L.E."/>
            <person name="Wookey P.A."/>
            <person name="Murrell J.C."/>
            <person name="Pratscher J."/>
        </authorList>
    </citation>
    <scope>NUCLEOTIDE SEQUENCE [LARGE SCALE GENOMIC DNA]</scope>
    <source>
        <strain evidence="3 4">TVC</strain>
    </source>
</reference>
<evidence type="ECO:0000313" key="3">
    <source>
        <dbReference type="EMBL" id="PNG26750.1"/>
    </source>
</evidence>
<dbReference type="Gene3D" id="3.40.50.850">
    <property type="entry name" value="Isochorismatase-like"/>
    <property type="match status" value="1"/>
</dbReference>
<accession>A0A2J7TJ06</accession>
<feature type="domain" description="Isochorismatase-like" evidence="2">
    <location>
        <begin position="5"/>
        <end position="157"/>
    </location>
</feature>